<accession>A0A7H0XCA2</accession>
<evidence type="ECO:0000313" key="2">
    <source>
        <dbReference type="Proteomes" id="UP000516408"/>
    </source>
</evidence>
<evidence type="ECO:0000313" key="1">
    <source>
        <dbReference type="EMBL" id="QNR52642.1"/>
    </source>
</evidence>
<protein>
    <submittedName>
        <fullName evidence="1">Uncharacterized protein</fullName>
    </submittedName>
</protein>
<sequence>MHCKRNLLLLMPLGKLTQTRASTINFIVK</sequence>
<reference evidence="1 2" key="1">
    <citation type="submission" date="2020-05" db="EMBL/GenBank/DDBJ databases">
        <authorList>
            <person name="Debarbieux L."/>
        </authorList>
    </citation>
    <scope>NUCLEOTIDE SEQUENCE [LARGE SCALE GENOMIC DNA]</scope>
</reference>
<proteinExistence type="predicted"/>
<dbReference type="Proteomes" id="UP000516408">
    <property type="component" value="Segment"/>
</dbReference>
<dbReference type="EMBL" id="MT496971">
    <property type="protein sequence ID" value="QNR52642.1"/>
    <property type="molecule type" value="Genomic_DNA"/>
</dbReference>
<keyword evidence="2" id="KW-1185">Reference proteome</keyword>
<organism evidence="1 2">
    <name type="scientific">Escherichia phage Mt1B1_P10</name>
    <dbReference type="NCBI Taxonomy" id="2743960"/>
    <lineage>
        <taxon>Viruses</taxon>
        <taxon>Duplodnaviria</taxon>
        <taxon>Heunggongvirae</taxon>
        <taxon>Uroviricota</taxon>
        <taxon>Caudoviricetes</taxon>
        <taxon>Autographivirales</taxon>
        <taxon>Autosignataviridae</taxon>
        <taxon>Molineuxvirinae</taxon>
        <taxon>Vectrevirus</taxon>
        <taxon>Vectrevirus Mt1B1P10</taxon>
    </lineage>
</organism>
<name>A0A7H0XCA2_9CAUD</name>